<evidence type="ECO:0000256" key="3">
    <source>
        <dbReference type="ARBA" id="ARBA00023002"/>
    </source>
</evidence>
<dbReference type="SUPFAM" id="SSF51679">
    <property type="entry name" value="Bacterial luciferase-like"/>
    <property type="match status" value="1"/>
</dbReference>
<evidence type="ECO:0000256" key="1">
    <source>
        <dbReference type="ARBA" id="ARBA00022630"/>
    </source>
</evidence>
<dbReference type="Pfam" id="PF00296">
    <property type="entry name" value="Bac_luciferase"/>
    <property type="match status" value="1"/>
</dbReference>
<evidence type="ECO:0000313" key="6">
    <source>
        <dbReference type="EMBL" id="SDS34884.1"/>
    </source>
</evidence>
<dbReference type="InterPro" id="IPR051260">
    <property type="entry name" value="Diverse_substr_monoxygenases"/>
</dbReference>
<keyword evidence="4" id="KW-0503">Monooxygenase</keyword>
<evidence type="ECO:0000256" key="4">
    <source>
        <dbReference type="ARBA" id="ARBA00023033"/>
    </source>
</evidence>
<dbReference type="GO" id="GO:0004497">
    <property type="term" value="F:monooxygenase activity"/>
    <property type="evidence" value="ECO:0007669"/>
    <property type="project" value="UniProtKB-KW"/>
</dbReference>
<dbReference type="Gene3D" id="3.20.20.30">
    <property type="entry name" value="Luciferase-like domain"/>
    <property type="match status" value="1"/>
</dbReference>
<dbReference type="InterPro" id="IPR020020">
    <property type="entry name" value="Luciferase-type_oxidoreductase"/>
</dbReference>
<evidence type="ECO:0000256" key="2">
    <source>
        <dbReference type="ARBA" id="ARBA00022643"/>
    </source>
</evidence>
<dbReference type="GO" id="GO:0016705">
    <property type="term" value="F:oxidoreductase activity, acting on paired donors, with incorporation or reduction of molecular oxygen"/>
    <property type="evidence" value="ECO:0007669"/>
    <property type="project" value="InterPro"/>
</dbReference>
<dbReference type="PANTHER" id="PTHR30011:SF16">
    <property type="entry name" value="C2H2 FINGER DOMAIN TRANSCRIPTION FACTOR (EUROFUNG)-RELATED"/>
    <property type="match status" value="1"/>
</dbReference>
<keyword evidence="3" id="KW-0560">Oxidoreductase</keyword>
<dbReference type="PANTHER" id="PTHR30011">
    <property type="entry name" value="ALKANESULFONATE MONOOXYGENASE-RELATED"/>
    <property type="match status" value="1"/>
</dbReference>
<dbReference type="Proteomes" id="UP000182237">
    <property type="component" value="Chromosome I"/>
</dbReference>
<feature type="domain" description="Luciferase-like" evidence="5">
    <location>
        <begin position="56"/>
        <end position="272"/>
    </location>
</feature>
<dbReference type="EMBL" id="LT629765">
    <property type="protein sequence ID" value="SDS34884.1"/>
    <property type="molecule type" value="Genomic_DNA"/>
</dbReference>
<protein>
    <submittedName>
        <fullName evidence="6">Luciferase-type oxidoreductase, BA3436 family</fullName>
    </submittedName>
</protein>
<dbReference type="InterPro" id="IPR036661">
    <property type="entry name" value="Luciferase-like_sf"/>
</dbReference>
<evidence type="ECO:0000313" key="7">
    <source>
        <dbReference type="Proteomes" id="UP000182237"/>
    </source>
</evidence>
<accession>A0A1H1RGL1</accession>
<sequence length="352" mass="39247">MLRRFQPHPRTAVNVAAVSYPGLMAETNPLFRLSERSYTQLPGFARTFRRGELTVGLTLPIEAGAEENPLDGLDNQVRLVRAAEEAGFAAVWVRDIPLRVETFGDVGQVWDPWMYLSYLAAQTSEIALGTAAIVVPFQHPLLLAKRAATLDRLSGGRFLMGVATGDRPEEFPAFGQDRGTRGDVLAEHLRVYREALTTSWTPIRWAGGKMGGADVVPKPLAREVPLLATGSLQQTMQWRAANTHGWLMYHKGLEVQKVNVRNWNEAVTEAGGEWKPFAESLWVDLHPDPDAPAEGHTFGYRLGRTALRRLLEAQREIGISHVMVNFRASERDAEEQIEEFAHHVLPAFTPVR</sequence>
<gene>
    <name evidence="6" type="ORF">SAMN04488539_1495</name>
</gene>
<dbReference type="NCBIfam" id="TIGR03571">
    <property type="entry name" value="lucif_BA3436"/>
    <property type="match status" value="1"/>
</dbReference>
<reference evidence="6 7" key="1">
    <citation type="submission" date="2016-10" db="EMBL/GenBank/DDBJ databases">
        <authorList>
            <person name="de Groot N.N."/>
        </authorList>
    </citation>
    <scope>NUCLEOTIDE SEQUENCE [LARGE SCALE GENOMIC DNA]</scope>
    <source>
        <strain evidence="6 7">DSM 45434</strain>
    </source>
</reference>
<dbReference type="AlphaFoldDB" id="A0A1H1RGL1"/>
<dbReference type="STRING" id="1203190.GCA_000312345_01695"/>
<organism evidence="6 7">
    <name type="scientific">Corynebacterium timonense</name>
    <dbReference type="NCBI Taxonomy" id="441500"/>
    <lineage>
        <taxon>Bacteria</taxon>
        <taxon>Bacillati</taxon>
        <taxon>Actinomycetota</taxon>
        <taxon>Actinomycetes</taxon>
        <taxon>Mycobacteriales</taxon>
        <taxon>Corynebacteriaceae</taxon>
        <taxon>Corynebacterium</taxon>
    </lineage>
</organism>
<dbReference type="InterPro" id="IPR011251">
    <property type="entry name" value="Luciferase-like_dom"/>
</dbReference>
<keyword evidence="2" id="KW-0288">FMN</keyword>
<dbReference type="eggNOG" id="COG2141">
    <property type="taxonomic scope" value="Bacteria"/>
</dbReference>
<proteinExistence type="predicted"/>
<keyword evidence="7" id="KW-1185">Reference proteome</keyword>
<evidence type="ECO:0000259" key="5">
    <source>
        <dbReference type="Pfam" id="PF00296"/>
    </source>
</evidence>
<name>A0A1H1RGL1_9CORY</name>
<keyword evidence="1" id="KW-0285">Flavoprotein</keyword>